<dbReference type="AlphaFoldDB" id="A0A7M2YV25"/>
<comment type="caution">
    <text evidence="1">The sequence shown here is derived from an EMBL/GenBank/DDBJ whole genome shotgun (WGS) entry which is preliminary data.</text>
</comment>
<proteinExistence type="predicted"/>
<evidence type="ECO:0000313" key="2">
    <source>
        <dbReference type="Proteomes" id="UP000254134"/>
    </source>
</evidence>
<name>A0A7M2YV25_9ACTN</name>
<gene>
    <name evidence="1" type="ORF">Gocc_2429</name>
</gene>
<accession>A0A7M2YV25</accession>
<evidence type="ECO:0008006" key="3">
    <source>
        <dbReference type="Google" id="ProtNLM"/>
    </source>
</evidence>
<dbReference type="RefSeq" id="WP_114796840.1">
    <property type="nucleotide sequence ID" value="NZ_QQZY01000006.1"/>
</dbReference>
<dbReference type="OrthoDB" id="3534695at2"/>
<reference evidence="2" key="2">
    <citation type="journal article" date="2019" name="MicrobiologyOpen">
        <title>High-quality draft genome sequence of Gaiella occulta isolated from a 150 meter deep mineral water borehole and comparison with the genome sequences of other deep-branching lineages of the phylum Actinobacteria.</title>
        <authorList>
            <person name="Severino R."/>
            <person name="Froufe H.J.C."/>
            <person name="Barroso C."/>
            <person name="Albuquerque L."/>
            <person name="Lobo-da-Cunha A."/>
            <person name="da Costa M.S."/>
            <person name="Egas C."/>
        </authorList>
    </citation>
    <scope>NUCLEOTIDE SEQUENCE [LARGE SCALE GENOMIC DNA]</scope>
    <source>
        <strain evidence="2">F2-233</strain>
    </source>
</reference>
<protein>
    <recommendedName>
        <fullName evidence="3">ABM domain-containing protein</fullName>
    </recommendedName>
</protein>
<dbReference type="EMBL" id="QQZY01000006">
    <property type="protein sequence ID" value="RDI73865.1"/>
    <property type="molecule type" value="Genomic_DNA"/>
</dbReference>
<evidence type="ECO:0000313" key="1">
    <source>
        <dbReference type="EMBL" id="RDI73865.1"/>
    </source>
</evidence>
<dbReference type="SUPFAM" id="SSF54909">
    <property type="entry name" value="Dimeric alpha+beta barrel"/>
    <property type="match status" value="1"/>
</dbReference>
<dbReference type="InterPro" id="IPR011008">
    <property type="entry name" value="Dimeric_a/b-barrel"/>
</dbReference>
<reference evidence="1 2" key="1">
    <citation type="submission" date="2018-07" db="EMBL/GenBank/DDBJ databases">
        <title>High-quality-draft genome sequence of Gaiella occulta.</title>
        <authorList>
            <person name="Severino R."/>
            <person name="Froufe H.J.C."/>
            <person name="Rainey F.A."/>
            <person name="Barroso C."/>
            <person name="Albuquerque L."/>
            <person name="Lobo-Da-Cunha A."/>
            <person name="Da Costa M.S."/>
            <person name="Egas C."/>
        </authorList>
    </citation>
    <scope>NUCLEOTIDE SEQUENCE [LARGE SCALE GENOMIC DNA]</scope>
    <source>
        <strain evidence="1 2">F2-233</strain>
    </source>
</reference>
<dbReference type="Gene3D" id="3.30.70.100">
    <property type="match status" value="1"/>
</dbReference>
<dbReference type="Proteomes" id="UP000254134">
    <property type="component" value="Unassembled WGS sequence"/>
</dbReference>
<keyword evidence="2" id="KW-1185">Reference proteome</keyword>
<sequence length="100" mass="11415">MGTDQKFVWITTRKLKPGSREAFRQAWRPATFPDGMIAAYELDGVGTDEVVGISVWDSPESRERYRLSEVEAERQRLMSPYVLEATSGFYIGRELTIPGR</sequence>
<organism evidence="1 2">
    <name type="scientific">Gaiella occulta</name>
    <dbReference type="NCBI Taxonomy" id="1002870"/>
    <lineage>
        <taxon>Bacteria</taxon>
        <taxon>Bacillati</taxon>
        <taxon>Actinomycetota</taxon>
        <taxon>Thermoleophilia</taxon>
        <taxon>Gaiellales</taxon>
        <taxon>Gaiellaceae</taxon>
        <taxon>Gaiella</taxon>
    </lineage>
</organism>